<accession>A0A8H7R4I7</accession>
<evidence type="ECO:0000256" key="12">
    <source>
        <dbReference type="ARBA" id="ARBA00023172"/>
    </source>
</evidence>
<evidence type="ECO:0000259" key="16">
    <source>
        <dbReference type="Pfam" id="PF08746"/>
    </source>
</evidence>
<dbReference type="PANTHER" id="PTHR20973:SF0">
    <property type="entry name" value="NON-STRUCTURAL MAINTENANCE OF CHROMOSOMES ELEMENT 1 HOMOLOG"/>
    <property type="match status" value="1"/>
</dbReference>
<feature type="domain" description="Non-structural maintenance of chromosomes element 1 RING C4HC3-type" evidence="16">
    <location>
        <begin position="187"/>
        <end position="229"/>
    </location>
</feature>
<dbReference type="AlphaFoldDB" id="A0A8H7R4I7"/>
<evidence type="ECO:0000256" key="15">
    <source>
        <dbReference type="RuleBase" id="RU368018"/>
    </source>
</evidence>
<name>A0A8H7R4I7_9FUNG</name>
<organism evidence="17 18">
    <name type="scientific">Mucor saturninus</name>
    <dbReference type="NCBI Taxonomy" id="64648"/>
    <lineage>
        <taxon>Eukaryota</taxon>
        <taxon>Fungi</taxon>
        <taxon>Fungi incertae sedis</taxon>
        <taxon>Mucoromycota</taxon>
        <taxon>Mucoromycotina</taxon>
        <taxon>Mucoromycetes</taxon>
        <taxon>Mucorales</taxon>
        <taxon>Mucorineae</taxon>
        <taxon>Mucoraceae</taxon>
        <taxon>Mucor</taxon>
    </lineage>
</organism>
<reference evidence="17" key="1">
    <citation type="submission" date="2020-12" db="EMBL/GenBank/DDBJ databases">
        <title>Metabolic potential, ecology and presence of endohyphal bacteria is reflected in genomic diversity of Mucoromycotina.</title>
        <authorList>
            <person name="Muszewska A."/>
            <person name="Okrasinska A."/>
            <person name="Steczkiewicz K."/>
            <person name="Drgas O."/>
            <person name="Orlowska M."/>
            <person name="Perlinska-Lenart U."/>
            <person name="Aleksandrzak-Piekarczyk T."/>
            <person name="Szatraj K."/>
            <person name="Zielenkiewicz U."/>
            <person name="Pilsyk S."/>
            <person name="Malc E."/>
            <person name="Mieczkowski P."/>
            <person name="Kruszewska J.S."/>
            <person name="Biernat P."/>
            <person name="Pawlowska J."/>
        </authorList>
    </citation>
    <scope>NUCLEOTIDE SEQUENCE</scope>
    <source>
        <strain evidence="17">WA0000017839</strain>
    </source>
</reference>
<evidence type="ECO:0000256" key="11">
    <source>
        <dbReference type="ARBA" id="ARBA00022833"/>
    </source>
</evidence>
<comment type="similarity">
    <text evidence="3 15">Belongs to the NSE1 family.</text>
</comment>
<evidence type="ECO:0000256" key="10">
    <source>
        <dbReference type="ARBA" id="ARBA00022786"/>
    </source>
</evidence>
<evidence type="ECO:0000313" key="18">
    <source>
        <dbReference type="Proteomes" id="UP000603453"/>
    </source>
</evidence>
<keyword evidence="11 15" id="KW-0862">Zinc</keyword>
<dbReference type="Gene3D" id="1.10.10.10">
    <property type="entry name" value="Winged helix-like DNA-binding domain superfamily/Winged helix DNA-binding domain"/>
    <property type="match status" value="1"/>
</dbReference>
<keyword evidence="7 15" id="KW-0479">Metal-binding</keyword>
<evidence type="ECO:0000256" key="4">
    <source>
        <dbReference type="ARBA" id="ARBA00012483"/>
    </source>
</evidence>
<evidence type="ECO:0000256" key="9">
    <source>
        <dbReference type="ARBA" id="ARBA00022771"/>
    </source>
</evidence>
<keyword evidence="12 15" id="KW-0233">DNA recombination</keyword>
<dbReference type="InterPro" id="IPR036388">
    <property type="entry name" value="WH-like_DNA-bd_sf"/>
</dbReference>
<dbReference type="Pfam" id="PF08746">
    <property type="entry name" value="zf-RING-like"/>
    <property type="match status" value="1"/>
</dbReference>
<dbReference type="SUPFAM" id="SSF57850">
    <property type="entry name" value="RING/U-box"/>
    <property type="match status" value="1"/>
</dbReference>
<comment type="catalytic activity">
    <reaction evidence="1 15">
        <text>S-ubiquitinyl-[E2 ubiquitin-conjugating enzyme]-L-cysteine + [acceptor protein]-L-lysine = [E2 ubiquitin-conjugating enzyme]-L-cysteine + N(6)-ubiquitinyl-[acceptor protein]-L-lysine.</text>
        <dbReference type="EC" id="2.3.2.27"/>
    </reaction>
</comment>
<keyword evidence="13 15" id="KW-0234">DNA repair</keyword>
<evidence type="ECO:0000256" key="6">
    <source>
        <dbReference type="ARBA" id="ARBA00022679"/>
    </source>
</evidence>
<evidence type="ECO:0000313" key="17">
    <source>
        <dbReference type="EMBL" id="KAG2204317.1"/>
    </source>
</evidence>
<dbReference type="Proteomes" id="UP000603453">
    <property type="component" value="Unassembled WGS sequence"/>
</dbReference>
<dbReference type="EMBL" id="JAEPRD010000045">
    <property type="protein sequence ID" value="KAG2204317.1"/>
    <property type="molecule type" value="Genomic_DNA"/>
</dbReference>
<evidence type="ECO:0000256" key="7">
    <source>
        <dbReference type="ARBA" id="ARBA00022723"/>
    </source>
</evidence>
<dbReference type="EC" id="2.3.2.27" evidence="4 15"/>
<dbReference type="CDD" id="cd16493">
    <property type="entry name" value="RING-CH-C4HC3_NSE1"/>
    <property type="match status" value="1"/>
</dbReference>
<keyword evidence="6 15" id="KW-0808">Transferase</keyword>
<dbReference type="GO" id="GO:0008270">
    <property type="term" value="F:zinc ion binding"/>
    <property type="evidence" value="ECO:0007669"/>
    <property type="project" value="UniProtKB-KW"/>
</dbReference>
<evidence type="ECO:0000256" key="8">
    <source>
        <dbReference type="ARBA" id="ARBA00022763"/>
    </source>
</evidence>
<dbReference type="Pfam" id="PF07574">
    <property type="entry name" value="SMC_Nse1"/>
    <property type="match status" value="1"/>
</dbReference>
<proteinExistence type="inferred from homology"/>
<comment type="function">
    <text evidence="15">Acts in a DNA repair pathway for removal of UV-induced DNA damage that is distinct from classical nucleotide excision repair and in repair of ionizing radiation damage. Functions in homologous recombination repair of DNA double strand breaks and in recovery of stalled replication forks.</text>
</comment>
<dbReference type="Gene3D" id="3.90.1150.220">
    <property type="match status" value="1"/>
</dbReference>
<dbReference type="PANTHER" id="PTHR20973">
    <property type="entry name" value="NON-SMC ELEMENT 1-RELATED"/>
    <property type="match status" value="1"/>
</dbReference>
<comment type="subunit">
    <text evidence="15">Component of the Smc5-Smc6 complex.</text>
</comment>
<dbReference type="GO" id="GO:0061630">
    <property type="term" value="F:ubiquitin protein ligase activity"/>
    <property type="evidence" value="ECO:0007669"/>
    <property type="project" value="UniProtKB-EC"/>
</dbReference>
<gene>
    <name evidence="17" type="ORF">INT47_009359</name>
</gene>
<keyword evidence="8 15" id="KW-0227">DNA damage</keyword>
<keyword evidence="9 15" id="KW-0863">Zinc-finger</keyword>
<dbReference type="Gene3D" id="3.30.40.10">
    <property type="entry name" value="Zinc/RING finger domain, C3HC4 (zinc finger)"/>
    <property type="match status" value="1"/>
</dbReference>
<comment type="caution">
    <text evidence="17">The sequence shown here is derived from an EMBL/GenBank/DDBJ whole genome shotgun (WGS) entry which is preliminary data.</text>
</comment>
<keyword evidence="14 15" id="KW-0539">Nucleus</keyword>
<evidence type="ECO:0000256" key="13">
    <source>
        <dbReference type="ARBA" id="ARBA00023204"/>
    </source>
</evidence>
<evidence type="ECO:0000256" key="5">
    <source>
        <dbReference type="ARBA" id="ARBA00019422"/>
    </source>
</evidence>
<dbReference type="GO" id="GO:0000724">
    <property type="term" value="P:double-strand break repair via homologous recombination"/>
    <property type="evidence" value="ECO:0007669"/>
    <property type="project" value="TreeGrafter"/>
</dbReference>
<comment type="subcellular location">
    <subcellularLocation>
        <location evidence="2 15">Nucleus</location>
    </subcellularLocation>
</comment>
<dbReference type="GO" id="GO:0005634">
    <property type="term" value="C:nucleus"/>
    <property type="evidence" value="ECO:0007669"/>
    <property type="project" value="UniProtKB-SubCell"/>
</dbReference>
<dbReference type="InterPro" id="IPR014857">
    <property type="entry name" value="Nse1_RING_C4HC3-type"/>
</dbReference>
<dbReference type="InterPro" id="IPR011513">
    <property type="entry name" value="Nse1"/>
</dbReference>
<dbReference type="OrthoDB" id="185455at2759"/>
<keyword evidence="18" id="KW-1185">Reference proteome</keyword>
<dbReference type="InterPro" id="IPR013083">
    <property type="entry name" value="Znf_RING/FYVE/PHD"/>
</dbReference>
<evidence type="ECO:0000256" key="14">
    <source>
        <dbReference type="ARBA" id="ARBA00023242"/>
    </source>
</evidence>
<evidence type="ECO:0000256" key="1">
    <source>
        <dbReference type="ARBA" id="ARBA00000900"/>
    </source>
</evidence>
<dbReference type="GO" id="GO:0030915">
    <property type="term" value="C:Smc5-Smc6 complex"/>
    <property type="evidence" value="ECO:0007669"/>
    <property type="project" value="UniProtKB-UniRule"/>
</dbReference>
<protein>
    <recommendedName>
        <fullName evidence="5 15">Non-structural maintenance of chromosomes element 1 homolog</fullName>
        <ecNumber evidence="4 15">2.3.2.27</ecNumber>
    </recommendedName>
</protein>
<sequence>MANRYNDAHRLFVQGMFTKRIVTEAEANQFYNHVHTITTRTPDTEYPMFVAAINKELNELDYSLRTTQDERDGEPYLVLVNVKQDAMTEGATIFKPLEISYCRELFDAIVNADNEDFAVSTMGAINLGSKIKPLKLNQRETQEVLDQLVLDGWIGLERKGVYYLATRGLTELQGFLREQYGDIIRDCVICLDIVTMGESCAVSNCPIRMHKHCANTQFRNSTNPVCPQCSARWSRNNTFGLGLPDDDDDDEE</sequence>
<evidence type="ECO:0000256" key="3">
    <source>
        <dbReference type="ARBA" id="ARBA00010258"/>
    </source>
</evidence>
<keyword evidence="10 15" id="KW-0833">Ubl conjugation pathway</keyword>
<evidence type="ECO:0000256" key="2">
    <source>
        <dbReference type="ARBA" id="ARBA00004123"/>
    </source>
</evidence>